<dbReference type="PROSITE" id="PS51257">
    <property type="entry name" value="PROKAR_LIPOPROTEIN"/>
    <property type="match status" value="1"/>
</dbReference>
<sequence>MKYALGQLLLILCILILASCHGKREDDTVSPPVTSPLTRDHIGFGVITSSFSHVSETPSEDSRFLGYLRRGTLVKVLRRQMVRTDNSFASWVLIDGSQYGWLKEEFLAIYESESQAKTASESMSR</sequence>
<protein>
    <recommendedName>
        <fullName evidence="2">SH3b domain-containing protein</fullName>
    </recommendedName>
</protein>
<dbReference type="EMBL" id="JQ844191">
    <property type="protein sequence ID" value="AGS52374.1"/>
    <property type="molecule type" value="Genomic_DNA"/>
</dbReference>
<organism evidence="1">
    <name type="scientific">uncultured bacterium contig00077</name>
    <dbReference type="NCBI Taxonomy" id="1181555"/>
    <lineage>
        <taxon>Bacteria</taxon>
        <taxon>environmental samples</taxon>
    </lineage>
</organism>
<evidence type="ECO:0008006" key="2">
    <source>
        <dbReference type="Google" id="ProtNLM"/>
    </source>
</evidence>
<evidence type="ECO:0000313" key="1">
    <source>
        <dbReference type="EMBL" id="AGS52374.1"/>
    </source>
</evidence>
<accession>A0A806KHB5</accession>
<reference evidence="1" key="1">
    <citation type="submission" date="2012-03" db="EMBL/GenBank/DDBJ databases">
        <title>Functional metagenomics reveals considerable lignocellulase gene clusters in the gut microbiome of a wood-feeding higher termite.</title>
        <authorList>
            <person name="Liu N."/>
        </authorList>
    </citation>
    <scope>NUCLEOTIDE SEQUENCE</scope>
</reference>
<proteinExistence type="predicted"/>
<name>A0A806KHB5_9BACT</name>
<dbReference type="AlphaFoldDB" id="A0A806KHB5"/>